<name>A0ABX5PY73_9FLAO</name>
<evidence type="ECO:0000313" key="2">
    <source>
        <dbReference type="EMBL" id="PZX40857.1"/>
    </source>
</evidence>
<dbReference type="InterPro" id="IPR011467">
    <property type="entry name" value="DUF1573"/>
</dbReference>
<evidence type="ECO:0000256" key="1">
    <source>
        <dbReference type="SAM" id="Phobius"/>
    </source>
</evidence>
<dbReference type="Gene3D" id="2.60.40.10">
    <property type="entry name" value="Immunoglobulins"/>
    <property type="match status" value="1"/>
</dbReference>
<dbReference type="RefSeq" id="WP_015362825.1">
    <property type="nucleotide sequence ID" value="NZ_QKZR01000002.1"/>
</dbReference>
<protein>
    <submittedName>
        <fullName evidence="2">Uncharacterized protein DUF1573</fullName>
    </submittedName>
</protein>
<keyword evidence="1" id="KW-0812">Transmembrane</keyword>
<proteinExistence type="predicted"/>
<dbReference type="InterPro" id="IPR013783">
    <property type="entry name" value="Ig-like_fold"/>
</dbReference>
<keyword evidence="1" id="KW-0472">Membrane</keyword>
<dbReference type="PANTHER" id="PTHR37833:SF1">
    <property type="entry name" value="SIGNAL PEPTIDE PROTEIN"/>
    <property type="match status" value="1"/>
</dbReference>
<reference evidence="2 3" key="1">
    <citation type="submission" date="2018-06" db="EMBL/GenBank/DDBJ databases">
        <title>Genomic Encyclopedia of Archaeal and Bacterial Type Strains, Phase II (KMG-II): from individual species to whole genera.</title>
        <authorList>
            <person name="Goeker M."/>
        </authorList>
    </citation>
    <scope>NUCLEOTIDE SEQUENCE [LARGE SCALE GENOMIC DNA]</scope>
    <source>
        <strain evidence="2 3">DSM 17205</strain>
    </source>
</reference>
<dbReference type="PANTHER" id="PTHR37833">
    <property type="entry name" value="LIPOPROTEIN-RELATED"/>
    <property type="match status" value="1"/>
</dbReference>
<gene>
    <name evidence="2" type="ORF">LX97_01630</name>
</gene>
<sequence>MKKVFYILITALILIASTVLIVKWDQWKYYFRLDNTTLAKNLVVAPENEEFQIGKASTYVFNVKNTGSKELRIENILTECECLISDIESQTIDAGESSKVTIQFTPENRGEFTKYAMIEANTAPPYTVMTIEGEVR</sequence>
<organism evidence="2 3">
    <name type="scientific">Nonlabens dokdonensis</name>
    <dbReference type="NCBI Taxonomy" id="328515"/>
    <lineage>
        <taxon>Bacteria</taxon>
        <taxon>Pseudomonadati</taxon>
        <taxon>Bacteroidota</taxon>
        <taxon>Flavobacteriia</taxon>
        <taxon>Flavobacteriales</taxon>
        <taxon>Flavobacteriaceae</taxon>
        <taxon>Nonlabens</taxon>
    </lineage>
</organism>
<dbReference type="Pfam" id="PF07610">
    <property type="entry name" value="DUF1573"/>
    <property type="match status" value="1"/>
</dbReference>
<keyword evidence="1" id="KW-1133">Transmembrane helix</keyword>
<evidence type="ECO:0000313" key="3">
    <source>
        <dbReference type="Proteomes" id="UP000248584"/>
    </source>
</evidence>
<dbReference type="Proteomes" id="UP000248584">
    <property type="component" value="Unassembled WGS sequence"/>
</dbReference>
<keyword evidence="3" id="KW-1185">Reference proteome</keyword>
<dbReference type="EMBL" id="QKZR01000002">
    <property type="protein sequence ID" value="PZX40857.1"/>
    <property type="molecule type" value="Genomic_DNA"/>
</dbReference>
<accession>A0ABX5PY73</accession>
<feature type="transmembrane region" description="Helical" evidence="1">
    <location>
        <begin position="6"/>
        <end position="24"/>
    </location>
</feature>
<comment type="caution">
    <text evidence="2">The sequence shown here is derived from an EMBL/GenBank/DDBJ whole genome shotgun (WGS) entry which is preliminary data.</text>
</comment>